<evidence type="ECO:0000259" key="1">
    <source>
        <dbReference type="PROSITE" id="PS51269"/>
    </source>
</evidence>
<organism evidence="2">
    <name type="scientific">Lepeophtheirus salmonis</name>
    <name type="common">Salmon louse</name>
    <name type="synonym">Caligus salmonis</name>
    <dbReference type="NCBI Taxonomy" id="72036"/>
    <lineage>
        <taxon>Eukaryota</taxon>
        <taxon>Metazoa</taxon>
        <taxon>Ecdysozoa</taxon>
        <taxon>Arthropoda</taxon>
        <taxon>Crustacea</taxon>
        <taxon>Multicrustacea</taxon>
        <taxon>Hexanauplia</taxon>
        <taxon>Copepoda</taxon>
        <taxon>Siphonostomatoida</taxon>
        <taxon>Caligidae</taxon>
        <taxon>Lepeophtheirus</taxon>
    </lineage>
</organism>
<accession>A0A0K2V268</accession>
<protein>
    <recommendedName>
        <fullName evidence="1">COMM domain-containing protein</fullName>
    </recommendedName>
</protein>
<name>A0A0K2V268_LEPSM</name>
<reference evidence="2" key="1">
    <citation type="submission" date="2014-05" db="EMBL/GenBank/DDBJ databases">
        <authorList>
            <person name="Chronopoulou M."/>
        </authorList>
    </citation>
    <scope>NUCLEOTIDE SEQUENCE</scope>
    <source>
        <tissue evidence="2">Whole organism</tissue>
    </source>
</reference>
<dbReference type="AlphaFoldDB" id="A0A0K2V268"/>
<evidence type="ECO:0000313" key="2">
    <source>
        <dbReference type="EMBL" id="CDW44584.1"/>
    </source>
</evidence>
<dbReference type="EMBL" id="HACA01027223">
    <property type="protein sequence ID" value="CDW44584.1"/>
    <property type="molecule type" value="Transcribed_RNA"/>
</dbReference>
<dbReference type="EMBL" id="HACA01027224">
    <property type="protein sequence ID" value="CDW44585.1"/>
    <property type="molecule type" value="Transcribed_RNA"/>
</dbReference>
<dbReference type="PROSITE" id="PS51269">
    <property type="entry name" value="COMM"/>
    <property type="match status" value="1"/>
</dbReference>
<sequence length="133" mass="15127">MTKTSNDEKTSFGPCNMDEQLLILSNLTTIEISNLSVEDKKNALRTLNVIHSFNLKEALKRSKSLTQKALADFKWRVKCIPSSDNLEESFVDLHLVIETLGSPHQTKFVAHELDTSLLNKLIQKMERIESQVN</sequence>
<dbReference type="InterPro" id="IPR017920">
    <property type="entry name" value="COMM"/>
</dbReference>
<feature type="domain" description="COMM" evidence="1">
    <location>
        <begin position="69"/>
        <end position="133"/>
    </location>
</feature>
<proteinExistence type="predicted"/>
<dbReference type="Pfam" id="PF07258">
    <property type="entry name" value="COMM_domain"/>
    <property type="match status" value="1"/>
</dbReference>